<dbReference type="Gene3D" id="3.30.70.330">
    <property type="match status" value="1"/>
</dbReference>
<dbReference type="FunCoup" id="A0A0L0HGY3">
    <property type="interactions" value="114"/>
</dbReference>
<gene>
    <name evidence="6" type="ORF">SPPG_04697</name>
</gene>
<dbReference type="Pfam" id="PF00276">
    <property type="entry name" value="Ribosomal_L23"/>
    <property type="match status" value="1"/>
</dbReference>
<dbReference type="VEuPathDB" id="FungiDB:SPPG_04697"/>
<keyword evidence="3" id="KW-0687">Ribonucleoprotein</keyword>
<dbReference type="PANTHER" id="PTHR12059:SF5">
    <property type="entry name" value="LARGE RIBOSOMAL SUBUNIT PROTEIN UL23M"/>
    <property type="match status" value="1"/>
</dbReference>
<dbReference type="PANTHER" id="PTHR12059">
    <property type="entry name" value="RIBOSOMAL PROTEIN L23-RELATED"/>
    <property type="match status" value="1"/>
</dbReference>
<dbReference type="STRING" id="645134.A0A0L0HGY3"/>
<dbReference type="RefSeq" id="XP_016608412.1">
    <property type="nucleotide sequence ID" value="XM_016752928.1"/>
</dbReference>
<evidence type="ECO:0000256" key="2">
    <source>
        <dbReference type="ARBA" id="ARBA00022980"/>
    </source>
</evidence>
<proteinExistence type="inferred from homology"/>
<evidence type="ECO:0000256" key="1">
    <source>
        <dbReference type="ARBA" id="ARBA00006700"/>
    </source>
</evidence>
<keyword evidence="2" id="KW-0689">Ribosomal protein</keyword>
<reference evidence="6 7" key="1">
    <citation type="submission" date="2009-08" db="EMBL/GenBank/DDBJ databases">
        <title>The Genome Sequence of Spizellomyces punctatus strain DAOM BR117.</title>
        <authorList>
            <consortium name="The Broad Institute Genome Sequencing Platform"/>
            <person name="Russ C."/>
            <person name="Cuomo C."/>
            <person name="Shea T."/>
            <person name="Young S.K."/>
            <person name="Zeng Q."/>
            <person name="Koehrsen M."/>
            <person name="Haas B."/>
            <person name="Borodovsky M."/>
            <person name="Guigo R."/>
            <person name="Alvarado L."/>
            <person name="Berlin A."/>
            <person name="Bochicchio J."/>
            <person name="Borenstein D."/>
            <person name="Chapman S."/>
            <person name="Chen Z."/>
            <person name="Engels R."/>
            <person name="Freedman E."/>
            <person name="Gellesch M."/>
            <person name="Goldberg J."/>
            <person name="Griggs A."/>
            <person name="Gujja S."/>
            <person name="Heiman D."/>
            <person name="Hepburn T."/>
            <person name="Howarth C."/>
            <person name="Jen D."/>
            <person name="Larson L."/>
            <person name="Lewis B."/>
            <person name="Mehta T."/>
            <person name="Park D."/>
            <person name="Pearson M."/>
            <person name="Roberts A."/>
            <person name="Saif S."/>
            <person name="Shenoy N."/>
            <person name="Sisk P."/>
            <person name="Stolte C."/>
            <person name="Sykes S."/>
            <person name="Thomson T."/>
            <person name="Walk T."/>
            <person name="White J."/>
            <person name="Yandava C."/>
            <person name="Burger G."/>
            <person name="Gray M.W."/>
            <person name="Holland P.W.H."/>
            <person name="King N."/>
            <person name="Lang F.B.F."/>
            <person name="Roger A.J."/>
            <person name="Ruiz-Trillo I."/>
            <person name="Lander E."/>
            <person name="Nusbaum C."/>
        </authorList>
    </citation>
    <scope>NUCLEOTIDE SEQUENCE [LARGE SCALE GENOMIC DNA]</scope>
    <source>
        <strain evidence="6 7">DAOM BR117</strain>
    </source>
</reference>
<dbReference type="EMBL" id="KQ257456">
    <property type="protein sequence ID" value="KND00373.1"/>
    <property type="molecule type" value="Genomic_DNA"/>
</dbReference>
<dbReference type="InParanoid" id="A0A0L0HGY3"/>
<keyword evidence="7" id="KW-1185">Reference proteome</keyword>
<feature type="region of interest" description="Disordered" evidence="5">
    <location>
        <begin position="113"/>
        <end position="144"/>
    </location>
</feature>
<dbReference type="GO" id="GO:0003735">
    <property type="term" value="F:structural constituent of ribosome"/>
    <property type="evidence" value="ECO:0007669"/>
    <property type="project" value="InterPro"/>
</dbReference>
<evidence type="ECO:0000313" key="6">
    <source>
        <dbReference type="EMBL" id="KND00373.1"/>
    </source>
</evidence>
<accession>A0A0L0HGY3</accession>
<dbReference type="GeneID" id="27688129"/>
<sequence length="162" mass="18204">MPSRLLPGQKLFFPNVVFRLLRSNLPPHQCVFRCPPQLNKIDITSYLQNLYNITVTDVRTMNYLGRTYKTRYGGRETTANYKKVIVSMEEDFNFPPPPPTKLGASVEGDAAIKLPPRGSFGRNSANKYRHKIEEGRPKGVGGHVRKAMEVAKAAKEATKEVA</sequence>
<dbReference type="OMA" id="HLPNIVF"/>
<organism evidence="6 7">
    <name type="scientific">Spizellomyces punctatus (strain DAOM BR117)</name>
    <dbReference type="NCBI Taxonomy" id="645134"/>
    <lineage>
        <taxon>Eukaryota</taxon>
        <taxon>Fungi</taxon>
        <taxon>Fungi incertae sedis</taxon>
        <taxon>Chytridiomycota</taxon>
        <taxon>Chytridiomycota incertae sedis</taxon>
        <taxon>Chytridiomycetes</taxon>
        <taxon>Spizellomycetales</taxon>
        <taxon>Spizellomycetaceae</taxon>
        <taxon>Spizellomyces</taxon>
    </lineage>
</organism>
<evidence type="ECO:0000313" key="7">
    <source>
        <dbReference type="Proteomes" id="UP000053201"/>
    </source>
</evidence>
<name>A0A0L0HGY3_SPIPD</name>
<dbReference type="SUPFAM" id="SSF54189">
    <property type="entry name" value="Ribosomal proteins S24e, L23 and L15e"/>
    <property type="match status" value="1"/>
</dbReference>
<dbReference type="Proteomes" id="UP000053201">
    <property type="component" value="Unassembled WGS sequence"/>
</dbReference>
<dbReference type="OrthoDB" id="275582at2759"/>
<dbReference type="GO" id="GO:0005762">
    <property type="term" value="C:mitochondrial large ribosomal subunit"/>
    <property type="evidence" value="ECO:0007669"/>
    <property type="project" value="TreeGrafter"/>
</dbReference>
<comment type="similarity">
    <text evidence="1">Belongs to the universal ribosomal protein uL23 family.</text>
</comment>
<evidence type="ECO:0000256" key="5">
    <source>
        <dbReference type="SAM" id="MobiDB-lite"/>
    </source>
</evidence>
<protein>
    <recommendedName>
        <fullName evidence="4">Large ribosomal subunit protein uL23m</fullName>
    </recommendedName>
</protein>
<dbReference type="GO" id="GO:0032543">
    <property type="term" value="P:mitochondrial translation"/>
    <property type="evidence" value="ECO:0007669"/>
    <property type="project" value="TreeGrafter"/>
</dbReference>
<dbReference type="InterPro" id="IPR012677">
    <property type="entry name" value="Nucleotide-bd_a/b_plait_sf"/>
</dbReference>
<dbReference type="eggNOG" id="KOG4089">
    <property type="taxonomic scope" value="Eukaryota"/>
</dbReference>
<evidence type="ECO:0000256" key="3">
    <source>
        <dbReference type="ARBA" id="ARBA00023274"/>
    </source>
</evidence>
<dbReference type="InterPro" id="IPR013025">
    <property type="entry name" value="Ribosomal_uL23-like"/>
</dbReference>
<dbReference type="InterPro" id="IPR012678">
    <property type="entry name" value="Ribosomal_uL23/eL15/eS24_sf"/>
</dbReference>
<evidence type="ECO:0000256" key="4">
    <source>
        <dbReference type="ARBA" id="ARBA00039977"/>
    </source>
</evidence>
<dbReference type="AlphaFoldDB" id="A0A0L0HGY3"/>